<proteinExistence type="predicted"/>
<gene>
    <name evidence="2" type="ORF">PFICI_03501</name>
</gene>
<dbReference type="Proteomes" id="UP000030651">
    <property type="component" value="Unassembled WGS sequence"/>
</dbReference>
<dbReference type="OMA" id="PSTWIVT"/>
<dbReference type="GeneID" id="19268514"/>
<keyword evidence="3" id="KW-1185">Reference proteome</keyword>
<feature type="chain" id="PRO_5004836242" evidence="1">
    <location>
        <begin position="20"/>
        <end position="185"/>
    </location>
</feature>
<sequence length="185" mass="20074">MRSFTWAATCLFIARSALAYDPYNITANYVINNKNYYARTWYGDGELYIGSAVPEGVATVTNFTVPAVRADLLYVEATGSDLNLADTTFLVVNNALGASEPVFFADDASGLDDDDLIYWFRYDTLLFPIFNDGTGQSYFYLAATSAPGTYLVKWVQGGIKSPHKPTSAADLDGASVQLTAVAPNV</sequence>
<dbReference type="AlphaFoldDB" id="W3XJP2"/>
<dbReference type="EMBL" id="KI912110">
    <property type="protein sequence ID" value="ETS85476.1"/>
    <property type="molecule type" value="Genomic_DNA"/>
</dbReference>
<dbReference type="InParanoid" id="W3XJP2"/>
<name>W3XJP2_PESFW</name>
<dbReference type="RefSeq" id="XP_007830273.1">
    <property type="nucleotide sequence ID" value="XM_007832082.1"/>
</dbReference>
<dbReference type="eggNOG" id="ENOG502TETV">
    <property type="taxonomic scope" value="Eukaryota"/>
</dbReference>
<feature type="signal peptide" evidence="1">
    <location>
        <begin position="1"/>
        <end position="19"/>
    </location>
</feature>
<evidence type="ECO:0000256" key="1">
    <source>
        <dbReference type="SAM" id="SignalP"/>
    </source>
</evidence>
<evidence type="ECO:0000313" key="3">
    <source>
        <dbReference type="Proteomes" id="UP000030651"/>
    </source>
</evidence>
<dbReference type="OrthoDB" id="5230873at2759"/>
<reference evidence="3" key="1">
    <citation type="journal article" date="2015" name="BMC Genomics">
        <title>Genomic and transcriptomic analysis of the endophytic fungus Pestalotiopsis fici reveals its lifestyle and high potential for synthesis of natural products.</title>
        <authorList>
            <person name="Wang X."/>
            <person name="Zhang X."/>
            <person name="Liu L."/>
            <person name="Xiang M."/>
            <person name="Wang W."/>
            <person name="Sun X."/>
            <person name="Che Y."/>
            <person name="Guo L."/>
            <person name="Liu G."/>
            <person name="Guo L."/>
            <person name="Wang C."/>
            <person name="Yin W.B."/>
            <person name="Stadler M."/>
            <person name="Zhang X."/>
            <person name="Liu X."/>
        </authorList>
    </citation>
    <scope>NUCLEOTIDE SEQUENCE [LARGE SCALE GENOMIC DNA]</scope>
    <source>
        <strain evidence="3">W106-1 / CGMCC3.15140</strain>
    </source>
</reference>
<dbReference type="KEGG" id="pfy:PFICI_03501"/>
<dbReference type="HOGENOM" id="CLU_1461813_0_0_1"/>
<evidence type="ECO:0000313" key="2">
    <source>
        <dbReference type="EMBL" id="ETS85476.1"/>
    </source>
</evidence>
<protein>
    <submittedName>
        <fullName evidence="2">Uncharacterized protein</fullName>
    </submittedName>
</protein>
<keyword evidence="1" id="KW-0732">Signal</keyword>
<accession>W3XJP2</accession>
<organism evidence="2 3">
    <name type="scientific">Pestalotiopsis fici (strain W106-1 / CGMCC3.15140)</name>
    <dbReference type="NCBI Taxonomy" id="1229662"/>
    <lineage>
        <taxon>Eukaryota</taxon>
        <taxon>Fungi</taxon>
        <taxon>Dikarya</taxon>
        <taxon>Ascomycota</taxon>
        <taxon>Pezizomycotina</taxon>
        <taxon>Sordariomycetes</taxon>
        <taxon>Xylariomycetidae</taxon>
        <taxon>Amphisphaeriales</taxon>
        <taxon>Sporocadaceae</taxon>
        <taxon>Pestalotiopsis</taxon>
    </lineage>
</organism>